<keyword evidence="6" id="KW-0630">Potassium</keyword>
<keyword evidence="9 11" id="KW-0472">Membrane</keyword>
<dbReference type="RefSeq" id="WP_052511638.1">
    <property type="nucleotide sequence ID" value="NZ_BAND01000013.1"/>
</dbReference>
<evidence type="ECO:0000256" key="7">
    <source>
        <dbReference type="ARBA" id="ARBA00022989"/>
    </source>
</evidence>
<evidence type="ECO:0000256" key="8">
    <source>
        <dbReference type="ARBA" id="ARBA00023065"/>
    </source>
</evidence>
<dbReference type="EMBL" id="BAND01000013">
    <property type="protein sequence ID" value="GAJ28066.1"/>
    <property type="molecule type" value="Genomic_DNA"/>
</dbReference>
<dbReference type="PANTHER" id="PTHR11767">
    <property type="entry name" value="INWARD RECTIFIER POTASSIUM CHANNEL"/>
    <property type="match status" value="1"/>
</dbReference>
<evidence type="ECO:0000256" key="3">
    <source>
        <dbReference type="ARBA" id="ARBA00022538"/>
    </source>
</evidence>
<name>A0A023D2N1_ACIMT</name>
<dbReference type="Proteomes" id="UP000019760">
    <property type="component" value="Unassembled WGS sequence"/>
</dbReference>
<dbReference type="InterPro" id="IPR041647">
    <property type="entry name" value="IRK_C"/>
</dbReference>
<keyword evidence="5" id="KW-0851">Voltage-gated channel</keyword>
<comment type="caution">
    <text evidence="13">The sequence shown here is derived from an EMBL/GenBank/DDBJ whole genome shotgun (WGS) entry which is preliminary data.</text>
</comment>
<dbReference type="InterPro" id="IPR014756">
    <property type="entry name" value="Ig_E-set"/>
</dbReference>
<accession>A0A023D2N1</accession>
<dbReference type="Gene3D" id="1.10.287.70">
    <property type="match status" value="1"/>
</dbReference>
<dbReference type="GO" id="GO:1990573">
    <property type="term" value="P:potassium ion import across plasma membrane"/>
    <property type="evidence" value="ECO:0007669"/>
    <property type="project" value="TreeGrafter"/>
</dbReference>
<evidence type="ECO:0000259" key="12">
    <source>
        <dbReference type="Pfam" id="PF17655"/>
    </source>
</evidence>
<dbReference type="OrthoDB" id="9799090at2"/>
<keyword evidence="3" id="KW-0633">Potassium transport</keyword>
<evidence type="ECO:0000256" key="6">
    <source>
        <dbReference type="ARBA" id="ARBA00022958"/>
    </source>
</evidence>
<evidence type="ECO:0000256" key="4">
    <source>
        <dbReference type="ARBA" id="ARBA00022692"/>
    </source>
</evidence>
<proteinExistence type="predicted"/>
<dbReference type="SUPFAM" id="SSF81296">
    <property type="entry name" value="E set domains"/>
    <property type="match status" value="1"/>
</dbReference>
<evidence type="ECO:0000313" key="14">
    <source>
        <dbReference type="Proteomes" id="UP000019760"/>
    </source>
</evidence>
<evidence type="ECO:0000256" key="11">
    <source>
        <dbReference type="SAM" id="Phobius"/>
    </source>
</evidence>
<dbReference type="GO" id="GO:0005242">
    <property type="term" value="F:inward rectifier potassium channel activity"/>
    <property type="evidence" value="ECO:0007669"/>
    <property type="project" value="InterPro"/>
</dbReference>
<dbReference type="Gene3D" id="2.60.40.1400">
    <property type="entry name" value="G protein-activated inward rectifier potassium channel 1"/>
    <property type="match status" value="1"/>
</dbReference>
<evidence type="ECO:0000256" key="5">
    <source>
        <dbReference type="ARBA" id="ARBA00022882"/>
    </source>
</evidence>
<keyword evidence="14" id="KW-1185">Reference proteome</keyword>
<feature type="domain" description="Inward rectifier potassium channel C-terminal" evidence="12">
    <location>
        <begin position="156"/>
        <end position="309"/>
    </location>
</feature>
<reference evidence="13 14" key="2">
    <citation type="journal article" date="2014" name="FEMS Microbiol. Lett.">
        <title>Draft genomic DNA sequence of the facultatively methylotrophic bacterium Acidomonas methanolica type strain MB58.</title>
        <authorList>
            <person name="Higashiura N."/>
            <person name="Hadano H."/>
            <person name="Hirakawa H."/>
            <person name="Matsutani M."/>
            <person name="Takabe S."/>
            <person name="Matsushita K."/>
            <person name="Azuma Y."/>
        </authorList>
    </citation>
    <scope>NUCLEOTIDE SEQUENCE [LARGE SCALE GENOMIC DNA]</scope>
    <source>
        <strain evidence="13 14">MB58</strain>
    </source>
</reference>
<dbReference type="GO" id="GO:0034765">
    <property type="term" value="P:regulation of monoatomic ion transmembrane transport"/>
    <property type="evidence" value="ECO:0007669"/>
    <property type="project" value="TreeGrafter"/>
</dbReference>
<evidence type="ECO:0000256" key="2">
    <source>
        <dbReference type="ARBA" id="ARBA00022448"/>
    </source>
</evidence>
<dbReference type="GO" id="GO:0005886">
    <property type="term" value="C:plasma membrane"/>
    <property type="evidence" value="ECO:0007669"/>
    <property type="project" value="TreeGrafter"/>
</dbReference>
<feature type="transmembrane region" description="Helical" evidence="11">
    <location>
        <begin position="131"/>
        <end position="150"/>
    </location>
</feature>
<dbReference type="PANTHER" id="PTHR11767:SF102">
    <property type="entry name" value="INWARDLY RECTIFYING POTASSIUM CHANNEL 1, ISOFORM F"/>
    <property type="match status" value="1"/>
</dbReference>
<dbReference type="InterPro" id="IPR016449">
    <property type="entry name" value="K_chnl_inward-rec_Kir"/>
</dbReference>
<dbReference type="PRINTS" id="PR01320">
    <property type="entry name" value="KIRCHANNEL"/>
</dbReference>
<evidence type="ECO:0000313" key="13">
    <source>
        <dbReference type="EMBL" id="GAJ28066.1"/>
    </source>
</evidence>
<dbReference type="Pfam" id="PF17655">
    <property type="entry name" value="IRK_C"/>
    <property type="match status" value="1"/>
</dbReference>
<evidence type="ECO:0000256" key="1">
    <source>
        <dbReference type="ARBA" id="ARBA00004141"/>
    </source>
</evidence>
<keyword evidence="8" id="KW-0406">Ion transport</keyword>
<comment type="subcellular location">
    <subcellularLocation>
        <location evidence="1">Membrane</location>
        <topology evidence="1">Multi-pass membrane protein</topology>
    </subcellularLocation>
</comment>
<keyword evidence="2" id="KW-0813">Transport</keyword>
<keyword evidence="4 11" id="KW-0812">Transmembrane</keyword>
<dbReference type="SUPFAM" id="SSF81324">
    <property type="entry name" value="Voltage-gated potassium channels"/>
    <property type="match status" value="1"/>
</dbReference>
<dbReference type="GO" id="GO:0034702">
    <property type="term" value="C:monoatomic ion channel complex"/>
    <property type="evidence" value="ECO:0007669"/>
    <property type="project" value="UniProtKB-KW"/>
</dbReference>
<keyword evidence="10" id="KW-0407">Ion channel</keyword>
<protein>
    <submittedName>
        <fullName evidence="13">ATP-sensitive potassium transporter</fullName>
    </submittedName>
</protein>
<evidence type="ECO:0000256" key="9">
    <source>
        <dbReference type="ARBA" id="ARBA00023136"/>
    </source>
</evidence>
<sequence>MMKTRWRRGGKGLRPPVALDPERRFHAHLIQEQSDGDVQRIGLADSIWTDIYHHLLTMSWPGFMLWSVALYFVVNFIFTLLYAATGATVGGVRPHRLDDLFFFSVQTFSTVGYGAMAPEGPTANILSTVELYVGMLVNALGTGAVFARFARPRARVIFSRHAVISSEHGMPALCVRIANCRRSALLSVGVEAALAQYVMGENGHPVRRFVPLPLLQPHIPILRFAFVLAHVIEKDSPLAEHLYKHLLGEQAEVMLTLTGTDEVTGQTMLARASYRFERIKAGHRFVDILDLREGGGIAVDYRRFHDIEEDARGKGQEARTG</sequence>
<keyword evidence="7 11" id="KW-1133">Transmembrane helix</keyword>
<gene>
    <name evidence="13" type="ORF">Amme_013_030</name>
</gene>
<feature type="transmembrane region" description="Helical" evidence="11">
    <location>
        <begin position="63"/>
        <end position="84"/>
    </location>
</feature>
<reference evidence="14" key="1">
    <citation type="journal article" date="2014" name="FEMS Microbiol. Lett.">
        <title>Draft Genomic DNA Sequence of the Facultatively Methylotrophic Bacterium Acidomonas methanolica type strain MB58.</title>
        <authorList>
            <person name="Higashiura N."/>
            <person name="Hadano H."/>
            <person name="Hirakawa H."/>
            <person name="Matsutani M."/>
            <person name="Takabe S."/>
            <person name="Matsushita K."/>
            <person name="Azuma Y."/>
        </authorList>
    </citation>
    <scope>NUCLEOTIDE SEQUENCE [LARGE SCALE GENOMIC DNA]</scope>
    <source>
        <strain evidence="14">MB58</strain>
    </source>
</reference>
<dbReference type="InterPro" id="IPR013518">
    <property type="entry name" value="K_chnl_inward-rec_Kir_cyto"/>
</dbReference>
<dbReference type="AlphaFoldDB" id="A0A023D2N1"/>
<organism evidence="13 14">
    <name type="scientific">Acidomonas methanolica NBRC 104435</name>
    <dbReference type="NCBI Taxonomy" id="1231351"/>
    <lineage>
        <taxon>Bacteria</taxon>
        <taxon>Pseudomonadati</taxon>
        <taxon>Pseudomonadota</taxon>
        <taxon>Alphaproteobacteria</taxon>
        <taxon>Acetobacterales</taxon>
        <taxon>Acetobacteraceae</taxon>
        <taxon>Acidomonas</taxon>
    </lineage>
</organism>
<evidence type="ECO:0000256" key="10">
    <source>
        <dbReference type="ARBA" id="ARBA00023303"/>
    </source>
</evidence>